<dbReference type="RefSeq" id="XP_007837886.1">
    <property type="nucleotide sequence ID" value="XM_007839695.1"/>
</dbReference>
<keyword evidence="9" id="KW-1185">Reference proteome</keyword>
<organism evidence="8 9">
    <name type="scientific">Pestalotiopsis fici (strain W106-1 / CGMCC3.15140)</name>
    <dbReference type="NCBI Taxonomy" id="1229662"/>
    <lineage>
        <taxon>Eukaryota</taxon>
        <taxon>Fungi</taxon>
        <taxon>Dikarya</taxon>
        <taxon>Ascomycota</taxon>
        <taxon>Pezizomycotina</taxon>
        <taxon>Sordariomycetes</taxon>
        <taxon>Xylariomycetidae</taxon>
        <taxon>Amphisphaeriales</taxon>
        <taxon>Sporocadaceae</taxon>
        <taxon>Pestalotiopsis</taxon>
    </lineage>
</organism>
<dbReference type="GO" id="GO:0022625">
    <property type="term" value="C:cytosolic large ribosomal subunit"/>
    <property type="evidence" value="ECO:0007669"/>
    <property type="project" value="EnsemblFungi"/>
</dbReference>
<accession>W3WTR9</accession>
<dbReference type="InterPro" id="IPR043358">
    <property type="entry name" value="GNL1-like"/>
</dbReference>
<reference evidence="9" key="1">
    <citation type="journal article" date="2015" name="BMC Genomics">
        <title>Genomic and transcriptomic analysis of the endophytic fungus Pestalotiopsis fici reveals its lifestyle and high potential for synthesis of natural products.</title>
        <authorList>
            <person name="Wang X."/>
            <person name="Zhang X."/>
            <person name="Liu L."/>
            <person name="Xiang M."/>
            <person name="Wang W."/>
            <person name="Sun X."/>
            <person name="Che Y."/>
            <person name="Guo L."/>
            <person name="Liu G."/>
            <person name="Guo L."/>
            <person name="Wang C."/>
            <person name="Yin W.B."/>
            <person name="Stadler M."/>
            <person name="Zhang X."/>
            <person name="Liu X."/>
        </authorList>
    </citation>
    <scope>NUCLEOTIDE SEQUENCE [LARGE SCALE GENOMIC DNA]</scope>
    <source>
        <strain evidence="9">W106-1 / CGMCC3.15140</strain>
    </source>
</reference>
<keyword evidence="5" id="KW-0342">GTP-binding</keyword>
<evidence type="ECO:0000256" key="4">
    <source>
        <dbReference type="ARBA" id="ARBA00022801"/>
    </source>
</evidence>
<protein>
    <recommendedName>
        <fullName evidence="7">CP-type G domain-containing protein</fullName>
    </recommendedName>
</protein>
<proteinExistence type="predicted"/>
<evidence type="ECO:0000256" key="1">
    <source>
        <dbReference type="ARBA" id="ARBA00004496"/>
    </source>
</evidence>
<keyword evidence="3" id="KW-0547">Nucleotide-binding</keyword>
<dbReference type="GO" id="GO:0003924">
    <property type="term" value="F:GTPase activity"/>
    <property type="evidence" value="ECO:0007669"/>
    <property type="project" value="InterPro"/>
</dbReference>
<dbReference type="InterPro" id="IPR006073">
    <property type="entry name" value="GTP-bd"/>
</dbReference>
<dbReference type="eggNOG" id="KOG1424">
    <property type="taxonomic scope" value="Eukaryota"/>
</dbReference>
<dbReference type="SUPFAM" id="SSF52540">
    <property type="entry name" value="P-loop containing nucleoside triphosphate hydrolases"/>
    <property type="match status" value="1"/>
</dbReference>
<feature type="compositionally biased region" description="Acidic residues" evidence="6">
    <location>
        <begin position="292"/>
        <end position="307"/>
    </location>
</feature>
<name>W3WTR9_PESFW</name>
<dbReference type="PANTHER" id="PTHR45709">
    <property type="entry name" value="LARGE SUBUNIT GTPASE 1 HOMOLOG-RELATED"/>
    <property type="match status" value="1"/>
</dbReference>
<feature type="region of interest" description="Disordered" evidence="6">
    <location>
        <begin position="261"/>
        <end position="321"/>
    </location>
</feature>
<evidence type="ECO:0000256" key="2">
    <source>
        <dbReference type="ARBA" id="ARBA00022490"/>
    </source>
</evidence>
<dbReference type="HOGENOM" id="CLU_011072_2_0_1"/>
<dbReference type="PANTHER" id="PTHR45709:SF2">
    <property type="entry name" value="LARGE SUBUNIT GTPASE 1 HOMOLOG"/>
    <property type="match status" value="1"/>
</dbReference>
<dbReference type="EMBL" id="KI912116">
    <property type="protein sequence ID" value="ETS77240.1"/>
    <property type="molecule type" value="Genomic_DNA"/>
</dbReference>
<feature type="compositionally biased region" description="Basic residues" evidence="6">
    <location>
        <begin position="636"/>
        <end position="650"/>
    </location>
</feature>
<comment type="subcellular location">
    <subcellularLocation>
        <location evidence="1">Cytoplasm</location>
    </subcellularLocation>
</comment>
<dbReference type="GeneID" id="19276127"/>
<keyword evidence="4" id="KW-0378">Hydrolase</keyword>
<evidence type="ECO:0000256" key="6">
    <source>
        <dbReference type="SAM" id="MobiDB-lite"/>
    </source>
</evidence>
<gene>
    <name evidence="8" type="ORF">PFICI_11114</name>
</gene>
<feature type="region of interest" description="Disordered" evidence="6">
    <location>
        <begin position="14"/>
        <end position="42"/>
    </location>
</feature>
<dbReference type="OMA" id="VNKADMM"/>
<feature type="region of interest" description="Disordered" evidence="6">
    <location>
        <begin position="629"/>
        <end position="656"/>
    </location>
</feature>
<dbReference type="CDD" id="cd01857">
    <property type="entry name" value="HSR1_MMR1"/>
    <property type="match status" value="1"/>
</dbReference>
<feature type="domain" description="CP-type G" evidence="7">
    <location>
        <begin position="175"/>
        <end position="408"/>
    </location>
</feature>
<dbReference type="Proteomes" id="UP000030651">
    <property type="component" value="Unassembled WGS sequence"/>
</dbReference>
<dbReference type="KEGG" id="pfy:PFICI_11114"/>
<dbReference type="Gene3D" id="3.40.50.300">
    <property type="entry name" value="P-loop containing nucleotide triphosphate hydrolases"/>
    <property type="match status" value="1"/>
</dbReference>
<keyword evidence="2" id="KW-0963">Cytoplasm</keyword>
<evidence type="ECO:0000313" key="8">
    <source>
        <dbReference type="EMBL" id="ETS77240.1"/>
    </source>
</evidence>
<dbReference type="InterPro" id="IPR027417">
    <property type="entry name" value="P-loop_NTPase"/>
</dbReference>
<dbReference type="GO" id="GO:0000027">
    <property type="term" value="P:ribosomal large subunit assembly"/>
    <property type="evidence" value="ECO:0007669"/>
    <property type="project" value="EnsemblFungi"/>
</dbReference>
<feature type="compositionally biased region" description="Basic and acidic residues" evidence="6">
    <location>
        <begin position="20"/>
        <end position="31"/>
    </location>
</feature>
<dbReference type="STRING" id="1229662.W3WTR9"/>
<evidence type="ECO:0000256" key="3">
    <source>
        <dbReference type="ARBA" id="ARBA00022741"/>
    </source>
</evidence>
<evidence type="ECO:0000256" key="5">
    <source>
        <dbReference type="ARBA" id="ARBA00023134"/>
    </source>
</evidence>
<sequence length="656" mass="73495">MPLAKSKAAVGLGNSLMNDRFGKGKGSDRRKGGGVTRTNHATGEQYITNEKKEASWVKMRSVTQQSAMDEFLATAELAGTDFTAEKMNNVKIIHTDQRNPYLLSSTEESQVRGKHNKHKSRLTVPRRPQWDENTTPEQLDVLERESFLNWRRGLAELQQNNDLLMTPFERNLEVWRQLWRVIERSHLVVQIVDARNPLMFRSEDLEAYVKDVDEKKENLLLVNKADMMTTSQRKTWAKYFKSNNIAYRFFSAHLAKELLEAEDDEDEHEDGIHQGQSSSASQKPASKKTSDESSEDESEDEDDEDHDETTGASLDQDLEDEDIRILTVEELEDIFLAHAPEPNPDNPDEKLQIGLVGYPNVGKSSTINALIGAKKVSVSSTPGKTKHFQTIHLSDKVILCDCPGLVFPNFATTNADLVCNGVLPIDQLREYTGPATLVAHRIPQPFLEAIYGIHIKTRPLEEGGTGTPTSSELLSAYAKARGFQTQGVGQPDESRAARFVLKDYVNGKLLYCEPPPGYPDSAEFNHELYDSAHLPEKRRAQLRHAMEAMELPDDMSVADSEFQPLPTGAKSQRIDKQFFTKDRNNAGHLNMPFSYKYTQQGQAKVAQGKHLSGRKAKAMIALETGMDPKDIQIGSSKKHFKGGAKGKKKKAADEDD</sequence>
<dbReference type="FunCoup" id="W3WTR9">
    <property type="interactions" value="1215"/>
</dbReference>
<dbReference type="InParanoid" id="W3WTR9"/>
<evidence type="ECO:0000313" key="9">
    <source>
        <dbReference type="Proteomes" id="UP000030651"/>
    </source>
</evidence>
<dbReference type="Pfam" id="PF01926">
    <property type="entry name" value="MMR_HSR1"/>
    <property type="match status" value="1"/>
</dbReference>
<dbReference type="GO" id="GO:0005525">
    <property type="term" value="F:GTP binding"/>
    <property type="evidence" value="ECO:0007669"/>
    <property type="project" value="UniProtKB-KW"/>
</dbReference>
<dbReference type="OrthoDB" id="61815at2759"/>
<dbReference type="Gene3D" id="1.10.1580.10">
    <property type="match status" value="1"/>
</dbReference>
<dbReference type="PROSITE" id="PS51721">
    <property type="entry name" value="G_CP"/>
    <property type="match status" value="1"/>
</dbReference>
<dbReference type="InterPro" id="IPR030378">
    <property type="entry name" value="G_CP_dom"/>
</dbReference>
<evidence type="ECO:0000259" key="7">
    <source>
        <dbReference type="PROSITE" id="PS51721"/>
    </source>
</evidence>
<dbReference type="AlphaFoldDB" id="W3WTR9"/>
<dbReference type="InterPro" id="IPR023179">
    <property type="entry name" value="GTP-bd_ortho_bundle_sf"/>
</dbReference>
<dbReference type="GO" id="GO:0000054">
    <property type="term" value="P:ribosomal subunit export from nucleus"/>
    <property type="evidence" value="ECO:0007669"/>
    <property type="project" value="EnsemblFungi"/>
</dbReference>